<dbReference type="InterPro" id="IPR000727">
    <property type="entry name" value="T_SNARE_dom"/>
</dbReference>
<sequence length="121" mass="13364">MVARAGASVTPYEPELIEVALSPEQGDKLEAAVEANDAVGNESELLQLLIAEETATLEQLSPDYDVTAIRSMLERQQELLEQIAEGVEESNSDLDAVSHRLENVRETQEAIRSELESHLIY</sequence>
<dbReference type="EMBL" id="BMPF01000001">
    <property type="protein sequence ID" value="GGL23159.1"/>
    <property type="molecule type" value="Genomic_DNA"/>
</dbReference>
<dbReference type="AlphaFoldDB" id="A0A830EYM8"/>
<dbReference type="PROSITE" id="PS50192">
    <property type="entry name" value="T_SNARE"/>
    <property type="match status" value="1"/>
</dbReference>
<comment type="caution">
    <text evidence="2">The sequence shown here is derived from an EMBL/GenBank/DDBJ whole genome shotgun (WGS) entry which is preliminary data.</text>
</comment>
<evidence type="ECO:0000259" key="1">
    <source>
        <dbReference type="PROSITE" id="PS50192"/>
    </source>
</evidence>
<evidence type="ECO:0000313" key="3">
    <source>
        <dbReference type="Proteomes" id="UP000628840"/>
    </source>
</evidence>
<organism evidence="2 3">
    <name type="scientific">Halarchaeum grantii</name>
    <dbReference type="NCBI Taxonomy" id="1193105"/>
    <lineage>
        <taxon>Archaea</taxon>
        <taxon>Methanobacteriati</taxon>
        <taxon>Methanobacteriota</taxon>
        <taxon>Stenosarchaea group</taxon>
        <taxon>Halobacteria</taxon>
        <taxon>Halobacteriales</taxon>
        <taxon>Halobacteriaceae</taxon>
    </lineage>
</organism>
<feature type="domain" description="T-SNARE coiled-coil homology" evidence="1">
    <location>
        <begin position="69"/>
        <end position="104"/>
    </location>
</feature>
<evidence type="ECO:0000313" key="2">
    <source>
        <dbReference type="EMBL" id="GGL23159.1"/>
    </source>
</evidence>
<reference evidence="2 3" key="1">
    <citation type="journal article" date="2019" name="Int. J. Syst. Evol. Microbiol.">
        <title>The Global Catalogue of Microorganisms (GCM) 10K type strain sequencing project: providing services to taxonomists for standard genome sequencing and annotation.</title>
        <authorList>
            <consortium name="The Broad Institute Genomics Platform"/>
            <consortium name="The Broad Institute Genome Sequencing Center for Infectious Disease"/>
            <person name="Wu L."/>
            <person name="Ma J."/>
        </authorList>
    </citation>
    <scope>NUCLEOTIDE SEQUENCE [LARGE SCALE GENOMIC DNA]</scope>
    <source>
        <strain evidence="2 3">JCM 19585</strain>
    </source>
</reference>
<accession>A0A830EYM8</accession>
<proteinExistence type="predicted"/>
<keyword evidence="3" id="KW-1185">Reference proteome</keyword>
<name>A0A830EYM8_9EURY</name>
<protein>
    <recommendedName>
        <fullName evidence="1">t-SNARE coiled-coil homology domain-containing protein</fullName>
    </recommendedName>
</protein>
<gene>
    <name evidence="2" type="ORF">GCM10009037_03270</name>
</gene>
<dbReference type="Proteomes" id="UP000628840">
    <property type="component" value="Unassembled WGS sequence"/>
</dbReference>